<dbReference type="Pfam" id="PF18916">
    <property type="entry name" value="Lycopene_cyc"/>
    <property type="match status" value="2"/>
</dbReference>
<feature type="transmembrane region" description="Helical" evidence="8">
    <location>
        <begin position="240"/>
        <end position="258"/>
    </location>
</feature>
<name>A0A0G0G5J0_9BACT</name>
<dbReference type="GO" id="GO:0045436">
    <property type="term" value="F:lycopene beta cyclase activity"/>
    <property type="evidence" value="ECO:0007669"/>
    <property type="project" value="UniProtKB-ARBA"/>
</dbReference>
<feature type="domain" description="Lycopene cyclase" evidence="9">
    <location>
        <begin position="35"/>
        <end position="123"/>
    </location>
</feature>
<evidence type="ECO:0000256" key="3">
    <source>
        <dbReference type="ARBA" id="ARBA00022692"/>
    </source>
</evidence>
<dbReference type="GO" id="GO:0016020">
    <property type="term" value="C:membrane"/>
    <property type="evidence" value="ECO:0007669"/>
    <property type="project" value="UniProtKB-SubCell"/>
</dbReference>
<proteinExistence type="predicted"/>
<dbReference type="EMBL" id="LBSV01000009">
    <property type="protein sequence ID" value="KKQ25302.1"/>
    <property type="molecule type" value="Genomic_DNA"/>
</dbReference>
<keyword evidence="4" id="KW-0125">Carotenoid biosynthesis</keyword>
<reference evidence="10 11" key="1">
    <citation type="journal article" date="2015" name="Nature">
        <title>rRNA introns, odd ribosomes, and small enigmatic genomes across a large radiation of phyla.</title>
        <authorList>
            <person name="Brown C.T."/>
            <person name="Hug L.A."/>
            <person name="Thomas B.C."/>
            <person name="Sharon I."/>
            <person name="Castelle C.J."/>
            <person name="Singh A."/>
            <person name="Wilkins M.J."/>
            <person name="Williams K.H."/>
            <person name="Banfield J.F."/>
        </authorList>
    </citation>
    <scope>NUCLEOTIDE SEQUENCE [LARGE SCALE GENOMIC DNA]</scope>
</reference>
<comment type="subcellular location">
    <subcellularLocation>
        <location evidence="1">Membrane</location>
        <topology evidence="1">Multi-pass membrane protein</topology>
    </subcellularLocation>
</comment>
<dbReference type="InterPro" id="IPR017825">
    <property type="entry name" value="Lycopene_cyclase_dom"/>
</dbReference>
<evidence type="ECO:0000256" key="1">
    <source>
        <dbReference type="ARBA" id="ARBA00004141"/>
    </source>
</evidence>
<feature type="transmembrane region" description="Helical" evidence="8">
    <location>
        <begin position="12"/>
        <end position="29"/>
    </location>
</feature>
<comment type="pathway">
    <text evidence="2">Carotenoid biosynthesis.</text>
</comment>
<dbReference type="GO" id="GO:0016117">
    <property type="term" value="P:carotenoid biosynthetic process"/>
    <property type="evidence" value="ECO:0007669"/>
    <property type="project" value="UniProtKB-KW"/>
</dbReference>
<feature type="transmembrane region" description="Helical" evidence="8">
    <location>
        <begin position="135"/>
        <end position="156"/>
    </location>
</feature>
<feature type="transmembrane region" description="Helical" evidence="8">
    <location>
        <begin position="106"/>
        <end position="123"/>
    </location>
</feature>
<feature type="transmembrane region" description="Helical" evidence="8">
    <location>
        <begin position="162"/>
        <end position="186"/>
    </location>
</feature>
<organism evidence="10 11">
    <name type="scientific">Candidatus Roizmanbacteria bacterium GW2011_GWC2_37_13</name>
    <dbReference type="NCBI Taxonomy" id="1618486"/>
    <lineage>
        <taxon>Bacteria</taxon>
        <taxon>Candidatus Roizmaniibacteriota</taxon>
    </lineage>
</organism>
<feature type="transmembrane region" description="Helical" evidence="8">
    <location>
        <begin position="64"/>
        <end position="86"/>
    </location>
</feature>
<evidence type="ECO:0000256" key="7">
    <source>
        <dbReference type="ARBA" id="ARBA00023235"/>
    </source>
</evidence>
<keyword evidence="6 8" id="KW-0472">Membrane</keyword>
<protein>
    <recommendedName>
        <fullName evidence="9">Lycopene cyclase domain-containing protein</fullName>
    </recommendedName>
</protein>
<feature type="domain" description="Lycopene cyclase" evidence="9">
    <location>
        <begin position="166"/>
        <end position="254"/>
    </location>
</feature>
<keyword evidence="3 8" id="KW-0812">Transmembrane</keyword>
<evidence type="ECO:0000256" key="2">
    <source>
        <dbReference type="ARBA" id="ARBA00004829"/>
    </source>
</evidence>
<dbReference type="GO" id="GO:0016872">
    <property type="term" value="F:intramolecular lyase activity"/>
    <property type="evidence" value="ECO:0007669"/>
    <property type="project" value="InterPro"/>
</dbReference>
<dbReference type="Proteomes" id="UP000034917">
    <property type="component" value="Unassembled WGS sequence"/>
</dbReference>
<feature type="transmembrane region" description="Helical" evidence="8">
    <location>
        <begin position="35"/>
        <end position="52"/>
    </location>
</feature>
<evidence type="ECO:0000256" key="8">
    <source>
        <dbReference type="SAM" id="Phobius"/>
    </source>
</evidence>
<evidence type="ECO:0000313" key="11">
    <source>
        <dbReference type="Proteomes" id="UP000034917"/>
    </source>
</evidence>
<dbReference type="AlphaFoldDB" id="A0A0G0G5J0"/>
<evidence type="ECO:0000256" key="4">
    <source>
        <dbReference type="ARBA" id="ARBA00022746"/>
    </source>
</evidence>
<accession>A0A0G0G5J0</accession>
<evidence type="ECO:0000256" key="5">
    <source>
        <dbReference type="ARBA" id="ARBA00022989"/>
    </source>
</evidence>
<comment type="caution">
    <text evidence="10">The sequence shown here is derived from an EMBL/GenBank/DDBJ whole genome shotgun (WGS) entry which is preliminary data.</text>
</comment>
<evidence type="ECO:0000313" key="10">
    <source>
        <dbReference type="EMBL" id="KKQ25302.1"/>
    </source>
</evidence>
<evidence type="ECO:0000256" key="6">
    <source>
        <dbReference type="ARBA" id="ARBA00023136"/>
    </source>
</evidence>
<keyword evidence="7" id="KW-0413">Isomerase</keyword>
<keyword evidence="5 8" id="KW-1133">Transmembrane helix</keyword>
<sequence>MKKKHSLLSKKIDIVFLILSPIFASIISLTLKANYLTTTLLFFGVPSIYLSFRNQHAIRKSLVFSFIFGALAGTIVDFWAEFNGVWYINQTIFPLRILGITPIEDILWAFLIIYNIIMFYEHFLDKGKHDLQDKYLKYLVVLVILAITLISLIYVFNSNFLLIPYFYLITGIILVAIPAISFLSFFPRLLSKYLKTASYFFTQAMMFELTALKLGQWSFNSQQYVGWIEVTKLRFPIEEFVFWMILFSTCVLSYYEFFDDDRK</sequence>
<evidence type="ECO:0000259" key="9">
    <source>
        <dbReference type="Pfam" id="PF18916"/>
    </source>
</evidence>
<gene>
    <name evidence="10" type="ORF">US40_C0009G0008</name>
</gene>